<organism evidence="2 3">
    <name type="scientific">Dreissena polymorpha</name>
    <name type="common">Zebra mussel</name>
    <name type="synonym">Mytilus polymorpha</name>
    <dbReference type="NCBI Taxonomy" id="45954"/>
    <lineage>
        <taxon>Eukaryota</taxon>
        <taxon>Metazoa</taxon>
        <taxon>Spiralia</taxon>
        <taxon>Lophotrochozoa</taxon>
        <taxon>Mollusca</taxon>
        <taxon>Bivalvia</taxon>
        <taxon>Autobranchia</taxon>
        <taxon>Heteroconchia</taxon>
        <taxon>Euheterodonta</taxon>
        <taxon>Imparidentia</taxon>
        <taxon>Neoheterodontei</taxon>
        <taxon>Myida</taxon>
        <taxon>Dreissenoidea</taxon>
        <taxon>Dreissenidae</taxon>
        <taxon>Dreissena</taxon>
    </lineage>
</organism>
<dbReference type="AlphaFoldDB" id="A0A9D4LJX7"/>
<keyword evidence="1" id="KW-0812">Transmembrane</keyword>
<proteinExistence type="predicted"/>
<reference evidence="2" key="1">
    <citation type="journal article" date="2019" name="bioRxiv">
        <title>The Genome of the Zebra Mussel, Dreissena polymorpha: A Resource for Invasive Species Research.</title>
        <authorList>
            <person name="McCartney M.A."/>
            <person name="Auch B."/>
            <person name="Kono T."/>
            <person name="Mallez S."/>
            <person name="Zhang Y."/>
            <person name="Obille A."/>
            <person name="Becker A."/>
            <person name="Abrahante J.E."/>
            <person name="Garbe J."/>
            <person name="Badalamenti J.P."/>
            <person name="Herman A."/>
            <person name="Mangelson H."/>
            <person name="Liachko I."/>
            <person name="Sullivan S."/>
            <person name="Sone E.D."/>
            <person name="Koren S."/>
            <person name="Silverstein K.A.T."/>
            <person name="Beckman K.B."/>
            <person name="Gohl D.M."/>
        </authorList>
    </citation>
    <scope>NUCLEOTIDE SEQUENCE</scope>
    <source>
        <strain evidence="2">Duluth1</strain>
        <tissue evidence="2">Whole animal</tissue>
    </source>
</reference>
<keyword evidence="3" id="KW-1185">Reference proteome</keyword>
<keyword evidence="1" id="KW-0472">Membrane</keyword>
<evidence type="ECO:0000313" key="2">
    <source>
        <dbReference type="EMBL" id="KAH3858807.1"/>
    </source>
</evidence>
<feature type="transmembrane region" description="Helical" evidence="1">
    <location>
        <begin position="36"/>
        <end position="56"/>
    </location>
</feature>
<protein>
    <submittedName>
        <fullName evidence="2">Uncharacterized protein</fullName>
    </submittedName>
</protein>
<evidence type="ECO:0000256" key="1">
    <source>
        <dbReference type="SAM" id="Phobius"/>
    </source>
</evidence>
<name>A0A9D4LJX7_DREPO</name>
<dbReference type="EMBL" id="JAIWYP010000003">
    <property type="protein sequence ID" value="KAH3858807.1"/>
    <property type="molecule type" value="Genomic_DNA"/>
</dbReference>
<comment type="caution">
    <text evidence="2">The sequence shown here is derived from an EMBL/GenBank/DDBJ whole genome shotgun (WGS) entry which is preliminary data.</text>
</comment>
<accession>A0A9D4LJX7</accession>
<sequence length="70" mass="8198">MWTNRLMRWWHSWFYVTHPKGLAVGVRAERSPQASLLSYILGYVCFSYLNAILYRLSPGGPIFVQSPMYL</sequence>
<evidence type="ECO:0000313" key="3">
    <source>
        <dbReference type="Proteomes" id="UP000828390"/>
    </source>
</evidence>
<keyword evidence="1" id="KW-1133">Transmembrane helix</keyword>
<gene>
    <name evidence="2" type="ORF">DPMN_101445</name>
</gene>
<reference evidence="2" key="2">
    <citation type="submission" date="2020-11" db="EMBL/GenBank/DDBJ databases">
        <authorList>
            <person name="McCartney M.A."/>
            <person name="Auch B."/>
            <person name="Kono T."/>
            <person name="Mallez S."/>
            <person name="Becker A."/>
            <person name="Gohl D.M."/>
            <person name="Silverstein K.A.T."/>
            <person name="Koren S."/>
            <person name="Bechman K.B."/>
            <person name="Herman A."/>
            <person name="Abrahante J.E."/>
            <person name="Garbe J."/>
        </authorList>
    </citation>
    <scope>NUCLEOTIDE SEQUENCE</scope>
    <source>
        <strain evidence="2">Duluth1</strain>
        <tissue evidence="2">Whole animal</tissue>
    </source>
</reference>
<dbReference type="Proteomes" id="UP000828390">
    <property type="component" value="Unassembled WGS sequence"/>
</dbReference>